<sequence>MPDLGTRQLGKLTAREVRLYLDSLGRAGRGVRTIRYVHATLSAALEDAVREELIEKNVANEQYSE</sequence>
<protein>
    <recommendedName>
        <fullName evidence="3">Core-binding (CB) domain-containing protein</fullName>
    </recommendedName>
</protein>
<dbReference type="EMBL" id="JADCSA010000004">
    <property type="protein sequence ID" value="MBE7324064.1"/>
    <property type="molecule type" value="Genomic_DNA"/>
</dbReference>
<dbReference type="Gene3D" id="1.10.150.130">
    <property type="match status" value="1"/>
</dbReference>
<evidence type="ECO:0000259" key="3">
    <source>
        <dbReference type="PROSITE" id="PS51900"/>
    </source>
</evidence>
<dbReference type="InterPro" id="IPR010998">
    <property type="entry name" value="Integrase_recombinase_N"/>
</dbReference>
<reference evidence="4 5" key="1">
    <citation type="submission" date="2020-10" db="EMBL/GenBank/DDBJ databases">
        <title>Nocardioides sp. isolated from sludge.</title>
        <authorList>
            <person name="Zhang X."/>
        </authorList>
    </citation>
    <scope>NUCLEOTIDE SEQUENCE [LARGE SCALE GENOMIC DNA]</scope>
    <source>
        <strain evidence="4 5">Y6</strain>
    </source>
</reference>
<accession>A0ABR9RR66</accession>
<name>A0ABR9RR66_9ACTN</name>
<evidence type="ECO:0000313" key="4">
    <source>
        <dbReference type="EMBL" id="MBE7324064.1"/>
    </source>
</evidence>
<gene>
    <name evidence="4" type="ORF">IEQ44_05320</name>
</gene>
<dbReference type="RefSeq" id="WP_193637403.1">
    <property type="nucleotide sequence ID" value="NZ_JADCSA010000004.1"/>
</dbReference>
<organism evidence="4 5">
    <name type="scientific">Nocardioides malaquae</name>
    <dbReference type="NCBI Taxonomy" id="2773426"/>
    <lineage>
        <taxon>Bacteria</taxon>
        <taxon>Bacillati</taxon>
        <taxon>Actinomycetota</taxon>
        <taxon>Actinomycetes</taxon>
        <taxon>Propionibacteriales</taxon>
        <taxon>Nocardioidaceae</taxon>
        <taxon>Nocardioides</taxon>
    </lineage>
</organism>
<evidence type="ECO:0000256" key="1">
    <source>
        <dbReference type="ARBA" id="ARBA00023125"/>
    </source>
</evidence>
<dbReference type="SUPFAM" id="SSF56349">
    <property type="entry name" value="DNA breaking-rejoining enzymes"/>
    <property type="match status" value="1"/>
</dbReference>
<proteinExistence type="predicted"/>
<evidence type="ECO:0000256" key="2">
    <source>
        <dbReference type="PROSITE-ProRule" id="PRU01248"/>
    </source>
</evidence>
<dbReference type="InterPro" id="IPR044068">
    <property type="entry name" value="CB"/>
</dbReference>
<dbReference type="Proteomes" id="UP000756387">
    <property type="component" value="Unassembled WGS sequence"/>
</dbReference>
<dbReference type="PROSITE" id="PS51900">
    <property type="entry name" value="CB"/>
    <property type="match status" value="1"/>
</dbReference>
<feature type="domain" description="Core-binding (CB)" evidence="3">
    <location>
        <begin position="1"/>
        <end position="49"/>
    </location>
</feature>
<keyword evidence="5" id="KW-1185">Reference proteome</keyword>
<comment type="caution">
    <text evidence="4">The sequence shown here is derived from an EMBL/GenBank/DDBJ whole genome shotgun (WGS) entry which is preliminary data.</text>
</comment>
<dbReference type="InterPro" id="IPR011010">
    <property type="entry name" value="DNA_brk_join_enz"/>
</dbReference>
<keyword evidence="1 2" id="KW-0238">DNA-binding</keyword>
<evidence type="ECO:0000313" key="5">
    <source>
        <dbReference type="Proteomes" id="UP000756387"/>
    </source>
</evidence>